<reference evidence="1" key="1">
    <citation type="submission" date="2023-10" db="EMBL/GenBank/DDBJ databases">
        <title>Genome assemblies of two species of porcelain crab, Petrolisthes cinctipes and Petrolisthes manimaculis (Anomura: Porcellanidae).</title>
        <authorList>
            <person name="Angst P."/>
        </authorList>
    </citation>
    <scope>NUCLEOTIDE SEQUENCE</scope>
    <source>
        <strain evidence="1">PB745_01</strain>
        <tissue evidence="1">Gill</tissue>
    </source>
</reference>
<keyword evidence="2" id="KW-1185">Reference proteome</keyword>
<proteinExistence type="predicted"/>
<sequence length="367" mass="41869">MPLDVAQPPAFSVVADPSSVASRWKKWTQAFTFYLDATGVTNAVQKRALFLHIAGQEVQEIFDTFSGELDTFEKAISALDKYFVPLVNMRYERVLFRQIHQESNEPTDTFVTRLRKLAESCNFHDSEDAILDQAIEKCASSQLRRKVLQERNITLDKFLQIARAMEAADRHADIIEGSSNGRVVQVNYVKHKKSKPHVKDADKGTQNKPVQEKYKGRTCNRTTEHAVTGLTPSNLLMGRRIRNKLDLLKPDYHAHQNQKKWKQLVPQKTPHYTTNSLVLVRSYGTTEKWVPGKIQNELGNLHSEVDVDGRILKRHVDQLLPSPVKETHLDSVKQPNDIHDSNTVDTGGTRVLPERKTRRVPPVRLDL</sequence>
<evidence type="ECO:0008006" key="3">
    <source>
        <dbReference type="Google" id="ProtNLM"/>
    </source>
</evidence>
<evidence type="ECO:0000313" key="2">
    <source>
        <dbReference type="Proteomes" id="UP001286313"/>
    </source>
</evidence>
<protein>
    <recommendedName>
        <fullName evidence="3">Retrotransposon gag domain-containing protein</fullName>
    </recommendedName>
</protein>
<comment type="caution">
    <text evidence="1">The sequence shown here is derived from an EMBL/GenBank/DDBJ whole genome shotgun (WGS) entry which is preliminary data.</text>
</comment>
<dbReference type="AlphaFoldDB" id="A0AAE1GS56"/>
<evidence type="ECO:0000313" key="1">
    <source>
        <dbReference type="EMBL" id="KAK3895908.1"/>
    </source>
</evidence>
<dbReference type="EMBL" id="JAWQEG010000028">
    <property type="protein sequence ID" value="KAK3895908.1"/>
    <property type="molecule type" value="Genomic_DNA"/>
</dbReference>
<dbReference type="PANTHER" id="PTHR33198">
    <property type="entry name" value="ANK_REP_REGION DOMAIN-CONTAINING PROTEIN-RELATED"/>
    <property type="match status" value="1"/>
</dbReference>
<organism evidence="1 2">
    <name type="scientific">Petrolisthes cinctipes</name>
    <name type="common">Flat porcelain crab</name>
    <dbReference type="NCBI Taxonomy" id="88211"/>
    <lineage>
        <taxon>Eukaryota</taxon>
        <taxon>Metazoa</taxon>
        <taxon>Ecdysozoa</taxon>
        <taxon>Arthropoda</taxon>
        <taxon>Crustacea</taxon>
        <taxon>Multicrustacea</taxon>
        <taxon>Malacostraca</taxon>
        <taxon>Eumalacostraca</taxon>
        <taxon>Eucarida</taxon>
        <taxon>Decapoda</taxon>
        <taxon>Pleocyemata</taxon>
        <taxon>Anomura</taxon>
        <taxon>Galatheoidea</taxon>
        <taxon>Porcellanidae</taxon>
        <taxon>Petrolisthes</taxon>
    </lineage>
</organism>
<name>A0AAE1GS56_PETCI</name>
<dbReference type="PANTHER" id="PTHR33198:SF20">
    <property type="entry name" value="RETROTRANSPOSON GAG DOMAIN-CONTAINING PROTEIN"/>
    <property type="match status" value="1"/>
</dbReference>
<gene>
    <name evidence="1" type="ORF">Pcinc_000408</name>
</gene>
<accession>A0AAE1GS56</accession>
<dbReference type="Proteomes" id="UP001286313">
    <property type="component" value="Unassembled WGS sequence"/>
</dbReference>